<keyword evidence="9" id="KW-0234">DNA repair</keyword>
<keyword evidence="6" id="KW-0269">Exonuclease</keyword>
<evidence type="ECO:0000256" key="1">
    <source>
        <dbReference type="ARBA" id="ARBA00022722"/>
    </source>
</evidence>
<keyword evidence="2" id="KW-0547">Nucleotide-binding</keyword>
<keyword evidence="4" id="KW-0378">Hydrolase</keyword>
<dbReference type="GO" id="GO:0004386">
    <property type="term" value="F:helicase activity"/>
    <property type="evidence" value="ECO:0007669"/>
    <property type="project" value="UniProtKB-KW"/>
</dbReference>
<protein>
    <submittedName>
        <fullName evidence="11">Helicase</fullName>
    </submittedName>
</protein>
<feature type="domain" description="UvrD-like helicase C-terminal" evidence="10">
    <location>
        <begin position="270"/>
        <end position="571"/>
    </location>
</feature>
<dbReference type="Proteomes" id="UP000754750">
    <property type="component" value="Unassembled WGS sequence"/>
</dbReference>
<dbReference type="Pfam" id="PF21445">
    <property type="entry name" value="ADDB_N"/>
    <property type="match status" value="1"/>
</dbReference>
<keyword evidence="7" id="KW-0067">ATP-binding</keyword>
<keyword evidence="5 11" id="KW-0347">Helicase</keyword>
<dbReference type="GO" id="GO:0005524">
    <property type="term" value="F:ATP binding"/>
    <property type="evidence" value="ECO:0007669"/>
    <property type="project" value="UniProtKB-KW"/>
</dbReference>
<dbReference type="InterPro" id="IPR011604">
    <property type="entry name" value="PDDEXK-like_dom_sf"/>
</dbReference>
<evidence type="ECO:0000256" key="2">
    <source>
        <dbReference type="ARBA" id="ARBA00022741"/>
    </source>
</evidence>
<evidence type="ECO:0000259" key="10">
    <source>
        <dbReference type="PROSITE" id="PS51217"/>
    </source>
</evidence>
<evidence type="ECO:0000256" key="7">
    <source>
        <dbReference type="ARBA" id="ARBA00022840"/>
    </source>
</evidence>
<proteinExistence type="predicted"/>
<dbReference type="AlphaFoldDB" id="A0A928KP46"/>
<keyword evidence="8" id="KW-0238">DNA-binding</keyword>
<dbReference type="InterPro" id="IPR027417">
    <property type="entry name" value="P-loop_NTPase"/>
</dbReference>
<dbReference type="PANTHER" id="PTHR30591">
    <property type="entry name" value="RECBCD ENZYME SUBUNIT RECC"/>
    <property type="match status" value="1"/>
</dbReference>
<evidence type="ECO:0000313" key="11">
    <source>
        <dbReference type="EMBL" id="MBE6832010.1"/>
    </source>
</evidence>
<keyword evidence="1" id="KW-0540">Nuclease</keyword>
<evidence type="ECO:0000256" key="6">
    <source>
        <dbReference type="ARBA" id="ARBA00022839"/>
    </source>
</evidence>
<evidence type="ECO:0000256" key="9">
    <source>
        <dbReference type="ARBA" id="ARBA00023204"/>
    </source>
</evidence>
<evidence type="ECO:0000256" key="3">
    <source>
        <dbReference type="ARBA" id="ARBA00022763"/>
    </source>
</evidence>
<dbReference type="PANTHER" id="PTHR30591:SF1">
    <property type="entry name" value="RECBCD ENZYME SUBUNIT RECC"/>
    <property type="match status" value="1"/>
</dbReference>
<gene>
    <name evidence="11" type="ORF">E7512_00225</name>
</gene>
<dbReference type="SUPFAM" id="SSF52980">
    <property type="entry name" value="Restriction endonuclease-like"/>
    <property type="match status" value="1"/>
</dbReference>
<dbReference type="GO" id="GO:0004527">
    <property type="term" value="F:exonuclease activity"/>
    <property type="evidence" value="ECO:0007669"/>
    <property type="project" value="UniProtKB-KW"/>
</dbReference>
<evidence type="ECO:0000313" key="12">
    <source>
        <dbReference type="Proteomes" id="UP000754750"/>
    </source>
</evidence>
<dbReference type="Gene3D" id="3.40.50.300">
    <property type="entry name" value="P-loop containing nucleotide triphosphate hydrolases"/>
    <property type="match status" value="3"/>
</dbReference>
<dbReference type="InterPro" id="IPR014017">
    <property type="entry name" value="DNA_helicase_UvrD-like_C"/>
</dbReference>
<dbReference type="RefSeq" id="WP_326839641.1">
    <property type="nucleotide sequence ID" value="NZ_SVNY01000001.1"/>
</dbReference>
<organism evidence="11 12">
    <name type="scientific">Faecalispora sporosphaeroides</name>
    <dbReference type="NCBI Taxonomy" id="1549"/>
    <lineage>
        <taxon>Bacteria</taxon>
        <taxon>Bacillati</taxon>
        <taxon>Bacillota</taxon>
        <taxon>Clostridia</taxon>
        <taxon>Eubacteriales</taxon>
        <taxon>Oscillospiraceae</taxon>
        <taxon>Faecalispora</taxon>
    </lineage>
</organism>
<name>A0A928KP46_9FIRM</name>
<dbReference type="InterPro" id="IPR038726">
    <property type="entry name" value="PDDEXK_AddAB-type"/>
</dbReference>
<dbReference type="GO" id="GO:0006310">
    <property type="term" value="P:DNA recombination"/>
    <property type="evidence" value="ECO:0007669"/>
    <property type="project" value="TreeGrafter"/>
</dbReference>
<evidence type="ECO:0000256" key="5">
    <source>
        <dbReference type="ARBA" id="ARBA00022806"/>
    </source>
</evidence>
<dbReference type="Gene3D" id="3.90.320.10">
    <property type="match status" value="1"/>
</dbReference>
<dbReference type="GO" id="GO:0006281">
    <property type="term" value="P:DNA repair"/>
    <property type="evidence" value="ECO:0007669"/>
    <property type="project" value="UniProtKB-KW"/>
</dbReference>
<dbReference type="Pfam" id="PF12705">
    <property type="entry name" value="PDDEXK_1"/>
    <property type="match status" value="1"/>
</dbReference>
<keyword evidence="3" id="KW-0227">DNA damage</keyword>
<sequence length="1116" mass="124866">MLHLLFGRSGSGKTHFVRQELHRLAGQGEQKLMLLVPEQFSFESERAMLRLLGPRRAAEVEVVSFTRLADAVFRRFGGCCGKRLDDGGRSILMSLALEQTADHLPLYQKHTQTPELVSMMLTASAELKMCAVAPRELSRAAERLEDGTLREKMKELSLILSAYEALVAQSYLDPQDDLTRLKDVLLAHRFFEGYTVFVDSFKSFTAQELGILELVLCQAQEVTVALCADGPRQAEAEMSLFTPVYQTARSLMRLARQNSVAVAAPVTLKPGVRFRGAGLRAVEEGAYRGRRIPLRGDTGDVALYAARSTYDEAAYVAMTIRRMVMEEGYRYRDFTILARSPEAYRSNLDAALERWDIPYFMDDPRAIDTEPLMRLVLCAFQAARSGYRSDDVFACLKTGLCGYTAEEISLIENYAFLWKLSGREWLGPWSRHPRGFAGELTEQDAQQLSQLNELRERIIAPLREFADSVRMADGETSARAVYRFLLALGVPEHVKQMCRRMKEMGEPELADRQFRLWELLMRILDQMALVLKGRVLSAQRFGELLRLVIASGTIGSIPQGLDEVTVGAADRSRPADPKVVFLLGAVQGEFPRNPSPDGVFSDEERRMLIQMGLPLNGTMEDSSMDERLMAYTVMSAPTERLFVTYPAADMDGAAKAPSSIVSEIRSILPDIPVQSRYLLPEESFANSEQPAFEMTARLWGQSSVLSSTLKELFSRREGYTERMAALRRVHERAPAAFENPVRARMLFEQMRHISATQIESYHLCRFQYFCRYGLGAKERRPAELNALEYGSLIHYLLEHLLREQGARALAALGPEELKQLILSCIERYVEEQLGGAEDKSPRFRFLVARIADSAQVVIAHIAKELAQSKFQPAAFELELKEGGEFLPLKITLPNGETATVEGKIDRVDVMELDGVKYVRIIDYKTGKKEFRLSDVLYGVNLQMLIYLAALIQNGRFCPAGILYMPAVRPVISAAKGQSIQALEAAAEKKLRMNGLLLDDSRVIQGMEEQAEGKYIPVALKDGKPAKTESVVSASQLGGVMEYIKDLTGRMVQTLHGGDVAALPLTGEHNACQYCPYFAVCGHEDADGGRECLRLDKAETLRRILKEETGKEGDEHG</sequence>
<dbReference type="InterPro" id="IPR011335">
    <property type="entry name" value="Restrct_endonuc-II-like"/>
</dbReference>
<comment type="caution">
    <text evidence="11">The sequence shown here is derived from an EMBL/GenBank/DDBJ whole genome shotgun (WGS) entry which is preliminary data.</text>
</comment>
<reference evidence="11" key="1">
    <citation type="submission" date="2019-04" db="EMBL/GenBank/DDBJ databases">
        <title>Evolution of Biomass-Degrading Anaerobic Consortia Revealed by Metagenomics.</title>
        <authorList>
            <person name="Peng X."/>
        </authorList>
    </citation>
    <scope>NUCLEOTIDE SEQUENCE</scope>
    <source>
        <strain evidence="11">SIG551</strain>
    </source>
</reference>
<dbReference type="SUPFAM" id="SSF52540">
    <property type="entry name" value="P-loop containing nucleoside triphosphate hydrolases"/>
    <property type="match status" value="1"/>
</dbReference>
<evidence type="ECO:0000256" key="8">
    <source>
        <dbReference type="ARBA" id="ARBA00023125"/>
    </source>
</evidence>
<dbReference type="InterPro" id="IPR049035">
    <property type="entry name" value="ADDB_N"/>
</dbReference>
<evidence type="ECO:0000256" key="4">
    <source>
        <dbReference type="ARBA" id="ARBA00022801"/>
    </source>
</evidence>
<dbReference type="EMBL" id="SVNY01000001">
    <property type="protein sequence ID" value="MBE6832010.1"/>
    <property type="molecule type" value="Genomic_DNA"/>
</dbReference>
<dbReference type="GO" id="GO:0003677">
    <property type="term" value="F:DNA binding"/>
    <property type="evidence" value="ECO:0007669"/>
    <property type="project" value="UniProtKB-KW"/>
</dbReference>
<dbReference type="PROSITE" id="PS51217">
    <property type="entry name" value="UVRD_HELICASE_CTER"/>
    <property type="match status" value="1"/>
</dbReference>
<accession>A0A928KP46</accession>